<proteinExistence type="predicted"/>
<accession>A0AAV5SYG7</accession>
<dbReference type="Proteomes" id="UP001432027">
    <property type="component" value="Unassembled WGS sequence"/>
</dbReference>
<dbReference type="EMBL" id="BTSX01000003">
    <property type="protein sequence ID" value="GMS88362.1"/>
    <property type="molecule type" value="Genomic_DNA"/>
</dbReference>
<sequence>NQNAGRCLAKPTSVCTEQEWEAANAQSYKACTATSPFKSNDDDRQECGFGKVYERVPGKAVDALYGRMCADPKFCTVKEAICIQGDKTKAHCCVMPRNA</sequence>
<organism evidence="1 2">
    <name type="scientific">Pristionchus entomophagus</name>
    <dbReference type="NCBI Taxonomy" id="358040"/>
    <lineage>
        <taxon>Eukaryota</taxon>
        <taxon>Metazoa</taxon>
        <taxon>Ecdysozoa</taxon>
        <taxon>Nematoda</taxon>
        <taxon>Chromadorea</taxon>
        <taxon>Rhabditida</taxon>
        <taxon>Rhabditina</taxon>
        <taxon>Diplogasteromorpha</taxon>
        <taxon>Diplogasteroidea</taxon>
        <taxon>Neodiplogasteridae</taxon>
        <taxon>Pristionchus</taxon>
    </lineage>
</organism>
<protein>
    <submittedName>
        <fullName evidence="1">Uncharacterized protein</fullName>
    </submittedName>
</protein>
<reference evidence="1" key="1">
    <citation type="submission" date="2023-10" db="EMBL/GenBank/DDBJ databases">
        <title>Genome assembly of Pristionchus species.</title>
        <authorList>
            <person name="Yoshida K."/>
            <person name="Sommer R.J."/>
        </authorList>
    </citation>
    <scope>NUCLEOTIDE SEQUENCE</scope>
    <source>
        <strain evidence="1">RS0144</strain>
    </source>
</reference>
<dbReference type="AlphaFoldDB" id="A0AAV5SYG7"/>
<gene>
    <name evidence="1" type="ORF">PENTCL1PPCAC_10537</name>
</gene>
<keyword evidence="2" id="KW-1185">Reference proteome</keyword>
<feature type="non-terminal residue" evidence="1">
    <location>
        <position position="1"/>
    </location>
</feature>
<evidence type="ECO:0000313" key="2">
    <source>
        <dbReference type="Proteomes" id="UP001432027"/>
    </source>
</evidence>
<evidence type="ECO:0000313" key="1">
    <source>
        <dbReference type="EMBL" id="GMS88362.1"/>
    </source>
</evidence>
<name>A0AAV5SYG7_9BILA</name>
<comment type="caution">
    <text evidence="1">The sequence shown here is derived from an EMBL/GenBank/DDBJ whole genome shotgun (WGS) entry which is preliminary data.</text>
</comment>